<proteinExistence type="predicted"/>
<dbReference type="PANTHER" id="PTHR43790">
    <property type="entry name" value="CARBOHYDRATE TRANSPORT ATP-BINDING PROTEIN MG119-RELATED"/>
    <property type="match status" value="1"/>
</dbReference>
<name>A0A382EF15_9ZZZZ</name>
<feature type="compositionally biased region" description="Basic and acidic residues" evidence="5">
    <location>
        <begin position="457"/>
        <end position="471"/>
    </location>
</feature>
<feature type="non-terminal residue" evidence="7">
    <location>
        <position position="561"/>
    </location>
</feature>
<evidence type="ECO:0000256" key="3">
    <source>
        <dbReference type="ARBA" id="ARBA00022741"/>
    </source>
</evidence>
<dbReference type="GO" id="GO:0005524">
    <property type="term" value="F:ATP binding"/>
    <property type="evidence" value="ECO:0007669"/>
    <property type="project" value="UniProtKB-KW"/>
</dbReference>
<keyword evidence="2" id="KW-0677">Repeat</keyword>
<sequence length="561" mass="63218">GVLPIDSGKVSINGAHPSTPKESHDLGVAMVFQEVLVSDEASIVDNLFIGVDGFFSKNLSEKEKQNKTRELMSELADEDIDPLMPAGNLPLSTKAWITIARSLLRDPDVLILDESTAALDFDSTERLFDKMRELRDKGAAVIIVSHRIAELVRISDRCTVMRDGIDVGMLEKEQITEKNLLRLMTGKEQKTDKTKEEAHQTKYSQVSLKAINMQVWPDSERSDFELRKGEIVGVTGLDGHGQDDFVRIMAGVANAYDGFTEVNINHGHKYYTIKNLEDAIKHDIEFVSGDRKREGILPNLSIVENLGISMYHKFSKIPGVRFIDWGAINDVVDWEVERLAIKTGPKENLITSLSGGNQQKVMLGRAFATQPKTLVLLDPARGIDLQTKLDLYKQLREFADDGNSVIYMSSELEEFIGFCSRVVVFRNGSIFETFTDTQINAVGILESMFGRRQNASPEKKSTNQYNDKKQGSAESITVTDKKHPDVNKLEDKVKKHNVSKYFEKKTEKINPASVTKKDFSAKDEEQFNNILSSTEKNNKRKNYEEKEQIDPTPELNEYSEN</sequence>
<feature type="domain" description="ABC transporter" evidence="6">
    <location>
        <begin position="201"/>
        <end position="452"/>
    </location>
</feature>
<evidence type="ECO:0000256" key="1">
    <source>
        <dbReference type="ARBA" id="ARBA00022448"/>
    </source>
</evidence>
<evidence type="ECO:0000259" key="6">
    <source>
        <dbReference type="PROSITE" id="PS50893"/>
    </source>
</evidence>
<dbReference type="EMBL" id="UINC01044222">
    <property type="protein sequence ID" value="SVB49376.1"/>
    <property type="molecule type" value="Genomic_DNA"/>
</dbReference>
<keyword evidence="4" id="KW-0067">ATP-binding</keyword>
<keyword evidence="3" id="KW-0547">Nucleotide-binding</keyword>
<dbReference type="InterPro" id="IPR050107">
    <property type="entry name" value="ABC_carbohydrate_import_ATPase"/>
</dbReference>
<dbReference type="InterPro" id="IPR027417">
    <property type="entry name" value="P-loop_NTPase"/>
</dbReference>
<dbReference type="InterPro" id="IPR003439">
    <property type="entry name" value="ABC_transporter-like_ATP-bd"/>
</dbReference>
<dbReference type="PANTHER" id="PTHR43790:SF9">
    <property type="entry name" value="GALACTOFURANOSE TRANSPORTER ATP-BINDING PROTEIN YTFR"/>
    <property type="match status" value="1"/>
</dbReference>
<accession>A0A382EF15</accession>
<dbReference type="InterPro" id="IPR017871">
    <property type="entry name" value="ABC_transporter-like_CS"/>
</dbReference>
<reference evidence="7" key="1">
    <citation type="submission" date="2018-05" db="EMBL/GenBank/DDBJ databases">
        <authorList>
            <person name="Lanie J.A."/>
            <person name="Ng W.-L."/>
            <person name="Kazmierczak K.M."/>
            <person name="Andrzejewski T.M."/>
            <person name="Davidsen T.M."/>
            <person name="Wayne K.J."/>
            <person name="Tettelin H."/>
            <person name="Glass J.I."/>
            <person name="Rusch D."/>
            <person name="Podicherti R."/>
            <person name="Tsui H.-C.T."/>
            <person name="Winkler M.E."/>
        </authorList>
    </citation>
    <scope>NUCLEOTIDE SEQUENCE</scope>
</reference>
<keyword evidence="1" id="KW-0813">Transport</keyword>
<evidence type="ECO:0000256" key="4">
    <source>
        <dbReference type="ARBA" id="ARBA00022840"/>
    </source>
</evidence>
<evidence type="ECO:0000256" key="5">
    <source>
        <dbReference type="SAM" id="MobiDB-lite"/>
    </source>
</evidence>
<feature type="non-terminal residue" evidence="7">
    <location>
        <position position="1"/>
    </location>
</feature>
<feature type="region of interest" description="Disordered" evidence="5">
    <location>
        <begin position="452"/>
        <end position="485"/>
    </location>
</feature>
<dbReference type="PROSITE" id="PS00211">
    <property type="entry name" value="ABC_TRANSPORTER_1"/>
    <property type="match status" value="1"/>
</dbReference>
<dbReference type="PROSITE" id="PS50893">
    <property type="entry name" value="ABC_TRANSPORTER_2"/>
    <property type="match status" value="2"/>
</dbReference>
<gene>
    <name evidence="7" type="ORF">METZ01_LOCUS202230</name>
</gene>
<feature type="compositionally biased region" description="Basic and acidic residues" evidence="5">
    <location>
        <begin position="515"/>
        <end position="525"/>
    </location>
</feature>
<feature type="region of interest" description="Disordered" evidence="5">
    <location>
        <begin position="512"/>
        <end position="561"/>
    </location>
</feature>
<organism evidence="7">
    <name type="scientific">marine metagenome</name>
    <dbReference type="NCBI Taxonomy" id="408172"/>
    <lineage>
        <taxon>unclassified sequences</taxon>
        <taxon>metagenomes</taxon>
        <taxon>ecological metagenomes</taxon>
    </lineage>
</organism>
<dbReference type="AlphaFoldDB" id="A0A382EF15"/>
<protein>
    <recommendedName>
        <fullName evidence="6">ABC transporter domain-containing protein</fullName>
    </recommendedName>
</protein>
<evidence type="ECO:0000313" key="7">
    <source>
        <dbReference type="EMBL" id="SVB49376.1"/>
    </source>
</evidence>
<dbReference type="SUPFAM" id="SSF52540">
    <property type="entry name" value="P-loop containing nucleoside triphosphate hydrolases"/>
    <property type="match status" value="2"/>
</dbReference>
<evidence type="ECO:0000256" key="2">
    <source>
        <dbReference type="ARBA" id="ARBA00022737"/>
    </source>
</evidence>
<dbReference type="Pfam" id="PF00005">
    <property type="entry name" value="ABC_tran"/>
    <property type="match status" value="2"/>
</dbReference>
<dbReference type="GO" id="GO:0016887">
    <property type="term" value="F:ATP hydrolysis activity"/>
    <property type="evidence" value="ECO:0007669"/>
    <property type="project" value="InterPro"/>
</dbReference>
<dbReference type="CDD" id="cd03215">
    <property type="entry name" value="ABC_Carb_Monos_II"/>
    <property type="match status" value="1"/>
</dbReference>
<feature type="domain" description="ABC transporter" evidence="6">
    <location>
        <begin position="2"/>
        <end position="188"/>
    </location>
</feature>
<dbReference type="Gene3D" id="3.40.50.300">
    <property type="entry name" value="P-loop containing nucleotide triphosphate hydrolases"/>
    <property type="match status" value="2"/>
</dbReference>